<dbReference type="EMBL" id="PXYH01000008">
    <property type="protein sequence ID" value="PSJ44205.1"/>
    <property type="molecule type" value="Genomic_DNA"/>
</dbReference>
<sequence>MDPEPGRTGAAVAAGSLAPPPGSPEAGGGGPGVSIILRTCLIGAVGGGLAHWAGFPSDWLLGAMLLVALAAMAGVEMRMPKSLLPVIQATLGVAVGLRLDLNIPGPAALLFSVAGLLLCLGTQIPLTQWLLQRLGWSRQESMLAASPGALSVMAALATDLDNPLRVILSQTVRVIMLVSLVGLAMALEWVPVAAMPDSTGLSVPATGLLILAAWCLGRLGARLPASYILSGVLSAGGYAAWQGEPLVPAAGVIPVGMVLLGALVGSRLRPLPAREMGYLLLVGVLITLSSSLMALVWAAAVAWWLEVPLFQVWLAYAPGAVEAMIYLALVTGLEPSWVIFHHVLRILLLSASAAWLIRRAEAGRD</sequence>
<feature type="transmembrane region" description="Helical" evidence="2">
    <location>
        <begin position="107"/>
        <end position="131"/>
    </location>
</feature>
<dbReference type="GO" id="GO:0010468">
    <property type="term" value="P:regulation of gene expression"/>
    <property type="evidence" value="ECO:0007669"/>
    <property type="project" value="InterPro"/>
</dbReference>
<evidence type="ECO:0000256" key="2">
    <source>
        <dbReference type="SAM" id="Phobius"/>
    </source>
</evidence>
<feature type="transmembrane region" description="Helical" evidence="2">
    <location>
        <begin position="82"/>
        <end position="101"/>
    </location>
</feature>
<feature type="transmembrane region" description="Helical" evidence="2">
    <location>
        <begin position="223"/>
        <end position="241"/>
    </location>
</feature>
<evidence type="ECO:0000313" key="3">
    <source>
        <dbReference type="EMBL" id="PSJ44205.1"/>
    </source>
</evidence>
<feature type="transmembrane region" description="Helical" evidence="2">
    <location>
        <begin position="247"/>
        <end position="266"/>
    </location>
</feature>
<feature type="region of interest" description="Disordered" evidence="1">
    <location>
        <begin position="1"/>
        <end position="27"/>
    </location>
</feature>
<feature type="transmembrane region" description="Helical" evidence="2">
    <location>
        <begin position="174"/>
        <end position="192"/>
    </location>
</feature>
<feature type="transmembrane region" description="Helical" evidence="2">
    <location>
        <begin position="310"/>
        <end position="330"/>
    </location>
</feature>
<comment type="caution">
    <text evidence="3">The sequence shown here is derived from an EMBL/GenBank/DDBJ whole genome shotgun (WGS) entry which is preliminary data.</text>
</comment>
<dbReference type="Pfam" id="PF05145">
    <property type="entry name" value="AbrB"/>
    <property type="match status" value="1"/>
</dbReference>
<dbReference type="AlphaFoldDB" id="A0A2P7R1W4"/>
<reference evidence="3 4" key="1">
    <citation type="submission" date="2018-03" db="EMBL/GenBank/DDBJ databases">
        <title>The draft genome of Zobellella taiwanensis JCM 13381.</title>
        <authorList>
            <person name="Liu L."/>
            <person name="Li L."/>
            <person name="Wang T."/>
            <person name="Zhang X."/>
            <person name="Liang L."/>
        </authorList>
    </citation>
    <scope>NUCLEOTIDE SEQUENCE [LARGE SCALE GENOMIC DNA]</scope>
    <source>
        <strain evidence="3 4">JCM 13381</strain>
    </source>
</reference>
<keyword evidence="4" id="KW-1185">Reference proteome</keyword>
<dbReference type="GO" id="GO:0016020">
    <property type="term" value="C:membrane"/>
    <property type="evidence" value="ECO:0007669"/>
    <property type="project" value="InterPro"/>
</dbReference>
<dbReference type="PANTHER" id="PTHR38457:SF1">
    <property type="entry name" value="REGULATOR ABRB-RELATED"/>
    <property type="match status" value="1"/>
</dbReference>
<accession>A0A2P7R1W4</accession>
<protein>
    <recommendedName>
        <fullName evidence="5">Ammonia monooxygenase</fullName>
    </recommendedName>
</protein>
<keyword evidence="2" id="KW-1133">Transmembrane helix</keyword>
<feature type="transmembrane region" description="Helical" evidence="2">
    <location>
        <begin position="198"/>
        <end position="216"/>
    </location>
</feature>
<dbReference type="PANTHER" id="PTHR38457">
    <property type="entry name" value="REGULATOR ABRB-RELATED"/>
    <property type="match status" value="1"/>
</dbReference>
<evidence type="ECO:0000313" key="4">
    <source>
        <dbReference type="Proteomes" id="UP000242181"/>
    </source>
</evidence>
<feature type="transmembrane region" description="Helical" evidence="2">
    <location>
        <begin position="337"/>
        <end position="357"/>
    </location>
</feature>
<dbReference type="InterPro" id="IPR007820">
    <property type="entry name" value="AbrB_fam"/>
</dbReference>
<name>A0A2P7R1W4_9GAMM</name>
<evidence type="ECO:0000256" key="1">
    <source>
        <dbReference type="SAM" id="MobiDB-lite"/>
    </source>
</evidence>
<proteinExistence type="predicted"/>
<gene>
    <name evidence="3" type="ORF">C7I36_07400</name>
</gene>
<feature type="transmembrane region" description="Helical" evidence="2">
    <location>
        <begin position="278"/>
        <end position="304"/>
    </location>
</feature>
<dbReference type="Proteomes" id="UP000242181">
    <property type="component" value="Unassembled WGS sequence"/>
</dbReference>
<feature type="transmembrane region" description="Helical" evidence="2">
    <location>
        <begin position="59"/>
        <end position="75"/>
    </location>
</feature>
<organism evidence="3 4">
    <name type="scientific">Zobellella taiwanensis</name>
    <dbReference type="NCBI Taxonomy" id="347535"/>
    <lineage>
        <taxon>Bacteria</taxon>
        <taxon>Pseudomonadati</taxon>
        <taxon>Pseudomonadota</taxon>
        <taxon>Gammaproteobacteria</taxon>
        <taxon>Aeromonadales</taxon>
        <taxon>Aeromonadaceae</taxon>
        <taxon>Zobellella</taxon>
    </lineage>
</organism>
<keyword evidence="2" id="KW-0472">Membrane</keyword>
<dbReference type="OrthoDB" id="7157734at2"/>
<keyword evidence="2" id="KW-0812">Transmembrane</keyword>
<evidence type="ECO:0008006" key="5">
    <source>
        <dbReference type="Google" id="ProtNLM"/>
    </source>
</evidence>